<evidence type="ECO:0000313" key="4">
    <source>
        <dbReference type="EMBL" id="KAJ7623273.1"/>
    </source>
</evidence>
<dbReference type="GO" id="GO:0004105">
    <property type="term" value="F:choline-phosphate cytidylyltransferase activity"/>
    <property type="evidence" value="ECO:0007669"/>
    <property type="project" value="UniProtKB-EC"/>
</dbReference>
<dbReference type="InterPro" id="IPR014729">
    <property type="entry name" value="Rossmann-like_a/b/a_fold"/>
</dbReference>
<dbReference type="SUPFAM" id="SSF52374">
    <property type="entry name" value="Nucleotidylyl transferase"/>
    <property type="match status" value="1"/>
</dbReference>
<dbReference type="AlphaFoldDB" id="A0AAD7BJY4"/>
<keyword evidence="4" id="KW-0548">Nucleotidyltransferase</keyword>
<gene>
    <name evidence="4" type="ORF">FB45DRAFT_925134</name>
</gene>
<dbReference type="NCBIfam" id="TIGR00125">
    <property type="entry name" value="cyt_tran_rel"/>
    <property type="match status" value="1"/>
</dbReference>
<evidence type="ECO:0000256" key="1">
    <source>
        <dbReference type="ARBA" id="ARBA00026101"/>
    </source>
</evidence>
<reference evidence="4" key="1">
    <citation type="submission" date="2023-03" db="EMBL/GenBank/DDBJ databases">
        <title>Massive genome expansion in bonnet fungi (Mycena s.s.) driven by repeated elements and novel gene families across ecological guilds.</title>
        <authorList>
            <consortium name="Lawrence Berkeley National Laboratory"/>
            <person name="Harder C.B."/>
            <person name="Miyauchi S."/>
            <person name="Viragh M."/>
            <person name="Kuo A."/>
            <person name="Thoen E."/>
            <person name="Andreopoulos B."/>
            <person name="Lu D."/>
            <person name="Skrede I."/>
            <person name="Drula E."/>
            <person name="Henrissat B."/>
            <person name="Morin E."/>
            <person name="Kohler A."/>
            <person name="Barry K."/>
            <person name="LaButti K."/>
            <person name="Morin E."/>
            <person name="Salamov A."/>
            <person name="Lipzen A."/>
            <person name="Mereny Z."/>
            <person name="Hegedus B."/>
            <person name="Baldrian P."/>
            <person name="Stursova M."/>
            <person name="Weitz H."/>
            <person name="Taylor A."/>
            <person name="Grigoriev I.V."/>
            <person name="Nagy L.G."/>
            <person name="Martin F."/>
            <person name="Kauserud H."/>
        </authorList>
    </citation>
    <scope>NUCLEOTIDE SEQUENCE</scope>
    <source>
        <strain evidence="4">9284</strain>
    </source>
</reference>
<proteinExistence type="predicted"/>
<dbReference type="GO" id="GO:0005635">
    <property type="term" value="C:nuclear envelope"/>
    <property type="evidence" value="ECO:0007669"/>
    <property type="project" value="TreeGrafter"/>
</dbReference>
<dbReference type="PANTHER" id="PTHR10739:SF13">
    <property type="entry name" value="CHOLINE-PHOSPHATE CYTIDYLYLTRANSFERASE"/>
    <property type="match status" value="1"/>
</dbReference>
<sequence length="226" mass="24787">MDASVLSDDSDYDIVSPDNSIADLGRAAVTEPPPSQAAQETFNTCRLTAADIQNFVQSGLSCPASLTRKKRIYVDGTFDGFNVRHALQLRQAKLAFPSVWLIVGVFSAESCELFGTPAVLPEVDRCEVVRHCRWVDEVMPNPPCTLDVAWLHRHKIDYVAIEQGATVDPAYHSSRVKGYDELKRKGSVILTRRTTGVTVVAPTPEVADEEDTPAASRVVVEDDAEE</sequence>
<evidence type="ECO:0000256" key="2">
    <source>
        <dbReference type="SAM" id="MobiDB-lite"/>
    </source>
</evidence>
<organism evidence="4 5">
    <name type="scientific">Roridomyces roridus</name>
    <dbReference type="NCBI Taxonomy" id="1738132"/>
    <lineage>
        <taxon>Eukaryota</taxon>
        <taxon>Fungi</taxon>
        <taxon>Dikarya</taxon>
        <taxon>Basidiomycota</taxon>
        <taxon>Agaricomycotina</taxon>
        <taxon>Agaricomycetes</taxon>
        <taxon>Agaricomycetidae</taxon>
        <taxon>Agaricales</taxon>
        <taxon>Marasmiineae</taxon>
        <taxon>Mycenaceae</taxon>
        <taxon>Roridomyces</taxon>
    </lineage>
</organism>
<dbReference type="InterPro" id="IPR004821">
    <property type="entry name" value="Cyt_trans-like"/>
</dbReference>
<feature type="region of interest" description="Disordered" evidence="2">
    <location>
        <begin position="203"/>
        <end position="226"/>
    </location>
</feature>
<dbReference type="EMBL" id="JARKIF010000014">
    <property type="protein sequence ID" value="KAJ7623273.1"/>
    <property type="molecule type" value="Genomic_DNA"/>
</dbReference>
<accession>A0AAD7BJY4</accession>
<evidence type="ECO:0000259" key="3">
    <source>
        <dbReference type="Pfam" id="PF01467"/>
    </source>
</evidence>
<keyword evidence="4" id="KW-0808">Transferase</keyword>
<evidence type="ECO:0000313" key="5">
    <source>
        <dbReference type="Proteomes" id="UP001221142"/>
    </source>
</evidence>
<dbReference type="InterPro" id="IPR045049">
    <property type="entry name" value="Pcy1-like"/>
</dbReference>
<dbReference type="Pfam" id="PF01467">
    <property type="entry name" value="CTP_transf_like"/>
    <property type="match status" value="1"/>
</dbReference>
<name>A0AAD7BJY4_9AGAR</name>
<feature type="domain" description="Cytidyltransferase-like" evidence="3">
    <location>
        <begin position="73"/>
        <end position="177"/>
    </location>
</feature>
<dbReference type="EC" id="2.7.7.15" evidence="1"/>
<protein>
    <recommendedName>
        <fullName evidence="1">choline-phosphate cytidylyltransferase</fullName>
        <ecNumber evidence="1">2.7.7.15</ecNumber>
    </recommendedName>
</protein>
<dbReference type="Proteomes" id="UP001221142">
    <property type="component" value="Unassembled WGS sequence"/>
</dbReference>
<dbReference type="Gene3D" id="3.40.50.620">
    <property type="entry name" value="HUPs"/>
    <property type="match status" value="1"/>
</dbReference>
<keyword evidence="5" id="KW-1185">Reference proteome</keyword>
<dbReference type="GO" id="GO:0031210">
    <property type="term" value="F:phosphatidylcholine binding"/>
    <property type="evidence" value="ECO:0007669"/>
    <property type="project" value="TreeGrafter"/>
</dbReference>
<dbReference type="PANTHER" id="PTHR10739">
    <property type="entry name" value="CYTIDYLYLTRANSFERASE"/>
    <property type="match status" value="1"/>
</dbReference>
<comment type="caution">
    <text evidence="4">The sequence shown here is derived from an EMBL/GenBank/DDBJ whole genome shotgun (WGS) entry which is preliminary data.</text>
</comment>